<evidence type="ECO:0000313" key="2">
    <source>
        <dbReference type="Proteomes" id="UP000433471"/>
    </source>
</evidence>
<sequence>MNTKNVSIIIENYFTDLKELIKDENLYSDSIKNYHHIVYIYTMFTESSSIPIDERFKHCEGTINQFIYKFFEKITLQQLNYDEFRQIQHAMIRTGSILEDYVSKLGLHSYHIRSTVIHCIGTILGNKKLIIKYASKSEFCGAYDEDKQIWFIDGTLSLNCGMCEAVENYLDSSLEYKIFERLLHTYCKKINVSNVFPVCVGEYNKKIAEQLYCKEPKWDKGDYGQARWKFIEDFLSFIDVEDEVK</sequence>
<organism evidence="1 2">
    <name type="scientific">Vibrio phage vB_VchM_Kuja</name>
    <dbReference type="NCBI Taxonomy" id="2686437"/>
    <lineage>
        <taxon>Viruses</taxon>
        <taxon>Duplodnaviria</taxon>
        <taxon>Heunggongvirae</taxon>
        <taxon>Uroviricota</taxon>
        <taxon>Caudoviricetes</taxon>
        <taxon>Pantevenvirales</taxon>
        <taxon>Ackermannviridae</taxon>
        <taxon>Kujavirus</taxon>
        <taxon>Kujavirus kuja</taxon>
    </lineage>
</organism>
<name>A0A6B9JHW4_9CAUD</name>
<dbReference type="Proteomes" id="UP000433471">
    <property type="component" value="Segment"/>
</dbReference>
<gene>
    <name evidence="1" type="ORF">Kuja_1260</name>
</gene>
<accession>A0A6B9JHW4</accession>
<proteinExistence type="predicted"/>
<protein>
    <submittedName>
        <fullName evidence="1">Uncharacterized protein</fullName>
    </submittedName>
</protein>
<keyword evidence="2" id="KW-1185">Reference proteome</keyword>
<dbReference type="EMBL" id="MN718199">
    <property type="protein sequence ID" value="QGZ16117.1"/>
    <property type="molecule type" value="Genomic_DNA"/>
</dbReference>
<evidence type="ECO:0000313" key="1">
    <source>
        <dbReference type="EMBL" id="QGZ16117.1"/>
    </source>
</evidence>
<reference evidence="1 2" key="1">
    <citation type="submission" date="2019-11" db="EMBL/GenBank/DDBJ databases">
        <title>Characterization of a novel member of the family Ackermannviridae.</title>
        <authorList>
            <person name="Maina A.N."/>
            <person name="Mwaura F.B."/>
            <person name="Jumba M."/>
        </authorList>
    </citation>
    <scope>NUCLEOTIDE SEQUENCE [LARGE SCALE GENOMIC DNA]</scope>
</reference>